<dbReference type="EMBL" id="DF143277">
    <property type="protein sequence ID" value="GAA52343.1"/>
    <property type="molecule type" value="Genomic_DNA"/>
</dbReference>
<dbReference type="Proteomes" id="UP000008909">
    <property type="component" value="Unassembled WGS sequence"/>
</dbReference>
<name>G7YHB0_CLOSI</name>
<reference key="2">
    <citation type="submission" date="2011-10" db="EMBL/GenBank/DDBJ databases">
        <title>The genome and transcriptome sequence of Clonorchis sinensis provide insights into the carcinogenic liver fluke.</title>
        <authorList>
            <person name="Wang X."/>
            <person name="Huang Y."/>
            <person name="Chen W."/>
            <person name="Liu H."/>
            <person name="Guo L."/>
            <person name="Chen Y."/>
            <person name="Luo F."/>
            <person name="Zhou W."/>
            <person name="Sun J."/>
            <person name="Mao Q."/>
            <person name="Liang P."/>
            <person name="Zhou C."/>
            <person name="Tian Y."/>
            <person name="Men J."/>
            <person name="Lv X."/>
            <person name="Huang L."/>
            <person name="Zhou J."/>
            <person name="Hu Y."/>
            <person name="Li R."/>
            <person name="Zhang F."/>
            <person name="Lei H."/>
            <person name="Li X."/>
            <person name="Hu X."/>
            <person name="Liang C."/>
            <person name="Xu J."/>
            <person name="Wu Z."/>
            <person name="Yu X."/>
        </authorList>
    </citation>
    <scope>NUCLEOTIDE SEQUENCE</scope>
    <source>
        <strain>Henan</strain>
    </source>
</reference>
<evidence type="ECO:0000313" key="2">
    <source>
        <dbReference type="Proteomes" id="UP000008909"/>
    </source>
</evidence>
<dbReference type="AlphaFoldDB" id="G7YHB0"/>
<evidence type="ECO:0000313" key="1">
    <source>
        <dbReference type="EMBL" id="GAA52343.1"/>
    </source>
</evidence>
<keyword evidence="2" id="KW-1185">Reference proteome</keyword>
<sequence length="221" mass="25436">MLRRNCVTSSILVIFGMVLLCEDVFLAFSQMKSVIVEMTKANRSVYGHINMHVPNTTVHSIDLPQSLLLPVNQHSLCLMFACNRSKLMCVSCQEETVFVYLKSVQDILVDRKAFYGKNPEVNLRTFLSDVSIDHNTDISTGRKVGESLLTRKRTTLYRGPSEMYMGKYQNDRLHKTPKSRFANNEQCNTNIPGPPKEYYERCCIRMYTEAVNYTSCQNHRN</sequence>
<organism evidence="1 2">
    <name type="scientific">Clonorchis sinensis</name>
    <name type="common">Chinese liver fluke</name>
    <dbReference type="NCBI Taxonomy" id="79923"/>
    <lineage>
        <taxon>Eukaryota</taxon>
        <taxon>Metazoa</taxon>
        <taxon>Spiralia</taxon>
        <taxon>Lophotrochozoa</taxon>
        <taxon>Platyhelminthes</taxon>
        <taxon>Trematoda</taxon>
        <taxon>Digenea</taxon>
        <taxon>Opisthorchiida</taxon>
        <taxon>Opisthorchiata</taxon>
        <taxon>Opisthorchiidae</taxon>
        <taxon>Clonorchis</taxon>
    </lineage>
</organism>
<accession>G7YHB0</accession>
<proteinExistence type="predicted"/>
<reference evidence="1" key="1">
    <citation type="journal article" date="2011" name="Genome Biol.">
        <title>The draft genome of the carcinogenic human liver fluke Clonorchis sinensis.</title>
        <authorList>
            <person name="Wang X."/>
            <person name="Chen W."/>
            <person name="Huang Y."/>
            <person name="Sun J."/>
            <person name="Men J."/>
            <person name="Liu H."/>
            <person name="Luo F."/>
            <person name="Guo L."/>
            <person name="Lv X."/>
            <person name="Deng C."/>
            <person name="Zhou C."/>
            <person name="Fan Y."/>
            <person name="Li X."/>
            <person name="Huang L."/>
            <person name="Hu Y."/>
            <person name="Liang C."/>
            <person name="Hu X."/>
            <person name="Xu J."/>
            <person name="Yu X."/>
        </authorList>
    </citation>
    <scope>NUCLEOTIDE SEQUENCE [LARGE SCALE GENOMIC DNA]</scope>
    <source>
        <strain evidence="1">Henan</strain>
    </source>
</reference>
<protein>
    <submittedName>
        <fullName evidence="1">Uncharacterized protein</fullName>
    </submittedName>
</protein>
<gene>
    <name evidence="1" type="ORF">CLF_107875</name>
</gene>